<evidence type="ECO:0000259" key="1">
    <source>
        <dbReference type="PROSITE" id="PS50090"/>
    </source>
</evidence>
<dbReference type="InterPro" id="IPR017884">
    <property type="entry name" value="SANT_dom"/>
</dbReference>
<dbReference type="SUPFAM" id="SSF46689">
    <property type="entry name" value="Homeodomain-like"/>
    <property type="match status" value="1"/>
</dbReference>
<protein>
    <submittedName>
        <fullName evidence="4">Transcription factor WEREWOLF, putative</fullName>
    </submittedName>
</protein>
<gene>
    <name evidence="4" type="ORF">EIN_047330</name>
</gene>
<dbReference type="InterPro" id="IPR009057">
    <property type="entry name" value="Homeodomain-like_sf"/>
</dbReference>
<name>A0A0A1UH22_ENTIV</name>
<accession>A0A0A1UH22</accession>
<dbReference type="GeneID" id="14893469"/>
<evidence type="ECO:0000313" key="4">
    <source>
        <dbReference type="EMBL" id="ELP94440.1"/>
    </source>
</evidence>
<dbReference type="KEGG" id="eiv:EIN_047330"/>
<dbReference type="Gene3D" id="1.10.10.60">
    <property type="entry name" value="Homeodomain-like"/>
    <property type="match status" value="2"/>
</dbReference>
<dbReference type="EMBL" id="KB206215">
    <property type="protein sequence ID" value="ELP94440.1"/>
    <property type="molecule type" value="Genomic_DNA"/>
</dbReference>
<dbReference type="InterPro" id="IPR001005">
    <property type="entry name" value="SANT/Myb"/>
</dbReference>
<dbReference type="CDD" id="cd00167">
    <property type="entry name" value="SANT"/>
    <property type="match status" value="2"/>
</dbReference>
<feature type="domain" description="SANT" evidence="2">
    <location>
        <begin position="15"/>
        <end position="67"/>
    </location>
</feature>
<dbReference type="PROSITE" id="PS51293">
    <property type="entry name" value="SANT"/>
    <property type="match status" value="1"/>
</dbReference>
<feature type="domain" description="Myb-like" evidence="1">
    <location>
        <begin position="20"/>
        <end position="63"/>
    </location>
</feature>
<evidence type="ECO:0000313" key="5">
    <source>
        <dbReference type="Proteomes" id="UP000014680"/>
    </source>
</evidence>
<dbReference type="PROSITE" id="PS50090">
    <property type="entry name" value="MYB_LIKE"/>
    <property type="match status" value="2"/>
</dbReference>
<dbReference type="AlphaFoldDB" id="A0A0A1UH22"/>
<proteinExistence type="predicted"/>
<dbReference type="InterPro" id="IPR050560">
    <property type="entry name" value="MYB_TF"/>
</dbReference>
<dbReference type="Proteomes" id="UP000014680">
    <property type="component" value="Unassembled WGS sequence"/>
</dbReference>
<keyword evidence="5" id="KW-1185">Reference proteome</keyword>
<dbReference type="OMA" id="KWSVICT"/>
<sequence>MEFSVKAPLISKHKKFVNMWKKAEDSLLLEAVETFGLNNWKSVCRKIPGRTRKQCRERYLNHLSNGIVQKRPWTVTEDIFILKAVNQYGRKWSVICTMIQGRTANNIKNRFFGHLKRLNITEEMLEETLKNMKAESVFTPVASSLYEVVSPSITDSI</sequence>
<dbReference type="Pfam" id="PF00249">
    <property type="entry name" value="Myb_DNA-binding"/>
    <property type="match status" value="2"/>
</dbReference>
<dbReference type="SMART" id="SM00717">
    <property type="entry name" value="SANT"/>
    <property type="match status" value="2"/>
</dbReference>
<dbReference type="PANTHER" id="PTHR45614">
    <property type="entry name" value="MYB PROTEIN-RELATED"/>
    <property type="match status" value="1"/>
</dbReference>
<organism evidence="4 5">
    <name type="scientific">Entamoeba invadens IP1</name>
    <dbReference type="NCBI Taxonomy" id="370355"/>
    <lineage>
        <taxon>Eukaryota</taxon>
        <taxon>Amoebozoa</taxon>
        <taxon>Evosea</taxon>
        <taxon>Archamoebae</taxon>
        <taxon>Mastigamoebida</taxon>
        <taxon>Entamoebidae</taxon>
        <taxon>Entamoeba</taxon>
    </lineage>
</organism>
<dbReference type="PROSITE" id="PS51294">
    <property type="entry name" value="HTH_MYB"/>
    <property type="match status" value="2"/>
</dbReference>
<evidence type="ECO:0000259" key="2">
    <source>
        <dbReference type="PROSITE" id="PS51293"/>
    </source>
</evidence>
<reference evidence="4 5" key="1">
    <citation type="submission" date="2012-10" db="EMBL/GenBank/DDBJ databases">
        <authorList>
            <person name="Zafar N."/>
            <person name="Inman J."/>
            <person name="Hall N."/>
            <person name="Lorenzi H."/>
            <person name="Caler E."/>
        </authorList>
    </citation>
    <scope>NUCLEOTIDE SEQUENCE [LARGE SCALE GENOMIC DNA]</scope>
    <source>
        <strain evidence="4 5">IP1</strain>
    </source>
</reference>
<dbReference type="GO" id="GO:0005634">
    <property type="term" value="C:nucleus"/>
    <property type="evidence" value="ECO:0007669"/>
    <property type="project" value="TreeGrafter"/>
</dbReference>
<dbReference type="VEuPathDB" id="AmoebaDB:EIN_047330"/>
<feature type="domain" description="HTH myb-type" evidence="3">
    <location>
        <begin position="68"/>
        <end position="119"/>
    </location>
</feature>
<dbReference type="OrthoDB" id="30606at2759"/>
<dbReference type="PANTHER" id="PTHR45614:SF299">
    <property type="entry name" value="MYB-LIKE DNA-BINDING DOMAIN CONTAINING PROTEIN"/>
    <property type="match status" value="1"/>
</dbReference>
<dbReference type="GO" id="GO:0000978">
    <property type="term" value="F:RNA polymerase II cis-regulatory region sequence-specific DNA binding"/>
    <property type="evidence" value="ECO:0007669"/>
    <property type="project" value="TreeGrafter"/>
</dbReference>
<feature type="domain" description="Myb-like" evidence="1">
    <location>
        <begin position="65"/>
        <end position="115"/>
    </location>
</feature>
<feature type="domain" description="HTH myb-type" evidence="3">
    <location>
        <begin position="20"/>
        <end position="67"/>
    </location>
</feature>
<dbReference type="RefSeq" id="XP_004261211.1">
    <property type="nucleotide sequence ID" value="XM_004261163.1"/>
</dbReference>
<dbReference type="InterPro" id="IPR017930">
    <property type="entry name" value="Myb_dom"/>
</dbReference>
<evidence type="ECO:0000259" key="3">
    <source>
        <dbReference type="PROSITE" id="PS51294"/>
    </source>
</evidence>
<dbReference type="GO" id="GO:0000981">
    <property type="term" value="F:DNA-binding transcription factor activity, RNA polymerase II-specific"/>
    <property type="evidence" value="ECO:0007669"/>
    <property type="project" value="TreeGrafter"/>
</dbReference>